<dbReference type="InterPro" id="IPR000182">
    <property type="entry name" value="GNAT_dom"/>
</dbReference>
<evidence type="ECO:0000313" key="3">
    <source>
        <dbReference type="Proteomes" id="UP000215137"/>
    </source>
</evidence>
<name>A0A248TMM5_9BACI</name>
<organism evidence="2 3">
    <name type="scientific">Cytobacillus kochii</name>
    <dbReference type="NCBI Taxonomy" id="859143"/>
    <lineage>
        <taxon>Bacteria</taxon>
        <taxon>Bacillati</taxon>
        <taxon>Bacillota</taxon>
        <taxon>Bacilli</taxon>
        <taxon>Bacillales</taxon>
        <taxon>Bacillaceae</taxon>
        <taxon>Cytobacillus</taxon>
    </lineage>
</organism>
<dbReference type="RefSeq" id="WP_095373038.1">
    <property type="nucleotide sequence ID" value="NZ_CP022983.1"/>
</dbReference>
<dbReference type="PROSITE" id="PS51186">
    <property type="entry name" value="GNAT"/>
    <property type="match status" value="1"/>
</dbReference>
<keyword evidence="3" id="KW-1185">Reference proteome</keyword>
<keyword evidence="2" id="KW-0808">Transferase</keyword>
<accession>A0A248TMM5</accession>
<dbReference type="CDD" id="cd04301">
    <property type="entry name" value="NAT_SF"/>
    <property type="match status" value="1"/>
</dbReference>
<evidence type="ECO:0000313" key="2">
    <source>
        <dbReference type="EMBL" id="ASV69474.1"/>
    </source>
</evidence>
<reference evidence="2 3" key="1">
    <citation type="submission" date="2017-08" db="EMBL/GenBank/DDBJ databases">
        <title>Complete Genome Sequence of Bacillus kochii Oregon-R-modENCODE STRAIN BDGP4, isolated from Drosophila melanogaster gut.</title>
        <authorList>
            <person name="Wan K.H."/>
            <person name="Yu C."/>
            <person name="Park S."/>
            <person name="Hammonds A.S."/>
            <person name="Booth B.W."/>
            <person name="Celniker S.E."/>
        </authorList>
    </citation>
    <scope>NUCLEOTIDE SEQUENCE [LARGE SCALE GENOMIC DNA]</scope>
    <source>
        <strain evidence="2 3">BDGP4</strain>
    </source>
</reference>
<dbReference type="Proteomes" id="UP000215137">
    <property type="component" value="Chromosome"/>
</dbReference>
<dbReference type="InterPro" id="IPR016181">
    <property type="entry name" value="Acyl_CoA_acyltransferase"/>
</dbReference>
<sequence>MIKTIDITNFESAQEVFSIQIAAYKIEAAIIGSYDLPPLKETIETLQNCGESFFGYYSEERLYGVISINIDRHVIEVCRLVVHPNFFKKGVAQALLNFIENENKSKKLKVSTATKNTPAVNFYKKNRFQLVGEKIVSEHITLAFFEKNEKKLDR</sequence>
<evidence type="ECO:0000259" key="1">
    <source>
        <dbReference type="PROSITE" id="PS51186"/>
    </source>
</evidence>
<dbReference type="EMBL" id="CP022983">
    <property type="protein sequence ID" value="ASV69474.1"/>
    <property type="molecule type" value="Genomic_DNA"/>
</dbReference>
<feature type="domain" description="N-acetyltransferase" evidence="1">
    <location>
        <begin position="1"/>
        <end position="151"/>
    </location>
</feature>
<dbReference type="Gene3D" id="3.40.630.30">
    <property type="match status" value="1"/>
</dbReference>
<dbReference type="OrthoDB" id="46888at2"/>
<dbReference type="SUPFAM" id="SSF55729">
    <property type="entry name" value="Acyl-CoA N-acyltransferases (Nat)"/>
    <property type="match status" value="1"/>
</dbReference>
<dbReference type="AlphaFoldDB" id="A0A248TMM5"/>
<dbReference type="Pfam" id="PF13673">
    <property type="entry name" value="Acetyltransf_10"/>
    <property type="match status" value="1"/>
</dbReference>
<gene>
    <name evidence="2" type="ORF">CKF48_20435</name>
</gene>
<dbReference type="KEGG" id="bko:CKF48_20435"/>
<dbReference type="GO" id="GO:0016747">
    <property type="term" value="F:acyltransferase activity, transferring groups other than amino-acyl groups"/>
    <property type="evidence" value="ECO:0007669"/>
    <property type="project" value="InterPro"/>
</dbReference>
<proteinExistence type="predicted"/>
<protein>
    <submittedName>
        <fullName evidence="2">GNAT family N-acetyltransferase</fullName>
    </submittedName>
</protein>